<dbReference type="PANTHER" id="PTHR31465">
    <property type="entry name" value="PROTEIN RTA1-RELATED"/>
    <property type="match status" value="1"/>
</dbReference>
<dbReference type="EMBL" id="JAVRQU010000018">
    <property type="protein sequence ID" value="KAK5692921.1"/>
    <property type="molecule type" value="Genomic_DNA"/>
</dbReference>
<reference evidence="7" key="1">
    <citation type="submission" date="2023-08" db="EMBL/GenBank/DDBJ databases">
        <title>Black Yeasts Isolated from many extreme environments.</title>
        <authorList>
            <person name="Coleine C."/>
            <person name="Stajich J.E."/>
            <person name="Selbmann L."/>
        </authorList>
    </citation>
    <scope>NUCLEOTIDE SEQUENCE</scope>
    <source>
        <strain evidence="7">CCFEE 5810</strain>
    </source>
</reference>
<keyword evidence="4 6" id="KW-0472">Membrane</keyword>
<dbReference type="Proteomes" id="UP001310594">
    <property type="component" value="Unassembled WGS sequence"/>
</dbReference>
<evidence type="ECO:0000256" key="5">
    <source>
        <dbReference type="SAM" id="MobiDB-lite"/>
    </source>
</evidence>
<evidence type="ECO:0000313" key="8">
    <source>
        <dbReference type="Proteomes" id="UP001310594"/>
    </source>
</evidence>
<dbReference type="GO" id="GO:0016020">
    <property type="term" value="C:membrane"/>
    <property type="evidence" value="ECO:0007669"/>
    <property type="project" value="UniProtKB-SubCell"/>
</dbReference>
<feature type="transmembrane region" description="Helical" evidence="6">
    <location>
        <begin position="202"/>
        <end position="222"/>
    </location>
</feature>
<feature type="transmembrane region" description="Helical" evidence="6">
    <location>
        <begin position="237"/>
        <end position="257"/>
    </location>
</feature>
<proteinExistence type="predicted"/>
<comment type="caution">
    <text evidence="7">The sequence shown here is derived from an EMBL/GenBank/DDBJ whole genome shotgun (WGS) entry which is preliminary data.</text>
</comment>
<dbReference type="InterPro" id="IPR007568">
    <property type="entry name" value="RTA1"/>
</dbReference>
<feature type="transmembrane region" description="Helical" evidence="6">
    <location>
        <begin position="48"/>
        <end position="66"/>
    </location>
</feature>
<protein>
    <submittedName>
        <fullName evidence="7">Uncharacterized protein</fullName>
    </submittedName>
</protein>
<accession>A0AAN7VZR2</accession>
<organism evidence="7 8">
    <name type="scientific">Elasticomyces elasticus</name>
    <dbReference type="NCBI Taxonomy" id="574655"/>
    <lineage>
        <taxon>Eukaryota</taxon>
        <taxon>Fungi</taxon>
        <taxon>Dikarya</taxon>
        <taxon>Ascomycota</taxon>
        <taxon>Pezizomycotina</taxon>
        <taxon>Dothideomycetes</taxon>
        <taxon>Dothideomycetidae</taxon>
        <taxon>Mycosphaerellales</taxon>
        <taxon>Teratosphaeriaceae</taxon>
        <taxon>Elasticomyces</taxon>
    </lineage>
</organism>
<feature type="transmembrane region" description="Helical" evidence="6">
    <location>
        <begin position="78"/>
        <end position="102"/>
    </location>
</feature>
<feature type="transmembrane region" description="Helical" evidence="6">
    <location>
        <begin position="157"/>
        <end position="181"/>
    </location>
</feature>
<feature type="transmembrane region" description="Helical" evidence="6">
    <location>
        <begin position="20"/>
        <end position="41"/>
    </location>
</feature>
<gene>
    <name evidence="7" type="ORF">LTR97_010397</name>
</gene>
<dbReference type="Pfam" id="PF04479">
    <property type="entry name" value="RTA1"/>
    <property type="match status" value="1"/>
</dbReference>
<evidence type="ECO:0000256" key="6">
    <source>
        <dbReference type="SAM" id="Phobius"/>
    </source>
</evidence>
<evidence type="ECO:0000256" key="4">
    <source>
        <dbReference type="ARBA" id="ARBA00023136"/>
    </source>
</evidence>
<feature type="region of interest" description="Disordered" evidence="5">
    <location>
        <begin position="305"/>
        <end position="332"/>
    </location>
</feature>
<keyword evidence="2 6" id="KW-0812">Transmembrane</keyword>
<dbReference type="PANTHER" id="PTHR31465:SF15">
    <property type="entry name" value="LIPID TRANSPORTER ATNI-RELATED"/>
    <property type="match status" value="1"/>
</dbReference>
<sequence>MTQCKVLSDPNTVWPPSCPNIGASYLFAVLFALTLIGHVVQMIWTKKWYSWVIVTSSALQVATYIIRTMSIQQPASDTLYSVWFILMLIAPIFTNAFAYMVMGRMVYNFTAKASVGGIKAWRFGLIFVLLDVLAFLVQAGGASIASGSDKAIKTVMLGLHIYMGGIGFQQLCIFAFLALAVRFHLNLRAQPVSAERRLAFRLLYVEYAVLTLITMRIGFRLAEYSNGLKSTIPQHEVYQYVLDSLPMLAALVLYNAVHPGFIMSGQEANLPARKERKAMKKAGQQPLGRAAGTYAMMDKQDFRGSDVETGLIPPARTGPYHDYSRDASPARL</sequence>
<evidence type="ECO:0000256" key="1">
    <source>
        <dbReference type="ARBA" id="ARBA00004141"/>
    </source>
</evidence>
<name>A0AAN7VZR2_9PEZI</name>
<evidence type="ECO:0000256" key="3">
    <source>
        <dbReference type="ARBA" id="ARBA00022989"/>
    </source>
</evidence>
<comment type="subcellular location">
    <subcellularLocation>
        <location evidence="1">Membrane</location>
        <topology evidence="1">Multi-pass membrane protein</topology>
    </subcellularLocation>
</comment>
<keyword evidence="3 6" id="KW-1133">Transmembrane helix</keyword>
<evidence type="ECO:0000313" key="7">
    <source>
        <dbReference type="EMBL" id="KAK5692921.1"/>
    </source>
</evidence>
<dbReference type="AlphaFoldDB" id="A0AAN7VZR2"/>
<feature type="transmembrane region" description="Helical" evidence="6">
    <location>
        <begin position="123"/>
        <end position="145"/>
    </location>
</feature>
<evidence type="ECO:0000256" key="2">
    <source>
        <dbReference type="ARBA" id="ARBA00022692"/>
    </source>
</evidence>